<accession>A0A370TFL6</accession>
<evidence type="ECO:0008006" key="5">
    <source>
        <dbReference type="Google" id="ProtNLM"/>
    </source>
</evidence>
<gene>
    <name evidence="3" type="ORF">BP5553_08039</name>
</gene>
<dbReference type="GeneID" id="43600888"/>
<sequence>MYKSTAVVAALAVMGGVASAADSTTVLWLIGFDQQPVVASIVGSDSKATTYALACPTPESEDCGVPTGFTITQGPSTLHYLQTMSDEGHVATYDMGCQITSSKTGTCSGTVVEIESGGQPKTSILTTPIAASDLGGVTVTITAGGKVAATTSAATETTKLTPSGSKADTGSTLKPTASGSKADTGAALSTGGAAPTGTGAASGAGESKTSTGGMPMITGNAQWVVGGAAAAIAIAAL</sequence>
<feature type="signal peptide" evidence="2">
    <location>
        <begin position="1"/>
        <end position="20"/>
    </location>
</feature>
<protein>
    <recommendedName>
        <fullName evidence="5">GPI anchored protein</fullName>
    </recommendedName>
</protein>
<dbReference type="PANTHER" id="PTHR40640">
    <property type="entry name" value="ANCHORED GLYCOPROTEIN, PUTATIVE (AFU_ORTHOLOGUE AFUA_8G04860)-RELATED"/>
    <property type="match status" value="1"/>
</dbReference>
<reference evidence="3 4" key="1">
    <citation type="journal article" date="2018" name="IMA Fungus">
        <title>IMA Genome-F 9: Draft genome sequence of Annulohypoxylon stygium, Aspergillus mulundensis, Berkeleyomyces basicola (syn. Thielaviopsis basicola), Ceratocystis smalleyi, two Cercospora beticola strains, Coleophoma cylindrospora, Fusarium fracticaudum, Phialophora cf. hyalina, and Morchella septimelata.</title>
        <authorList>
            <person name="Wingfield B.D."/>
            <person name="Bills G.F."/>
            <person name="Dong Y."/>
            <person name="Huang W."/>
            <person name="Nel W.J."/>
            <person name="Swalarsk-Parry B.S."/>
            <person name="Vaghefi N."/>
            <person name="Wilken P.M."/>
            <person name="An Z."/>
            <person name="de Beer Z.W."/>
            <person name="De Vos L."/>
            <person name="Chen L."/>
            <person name="Duong T.A."/>
            <person name="Gao Y."/>
            <person name="Hammerbacher A."/>
            <person name="Kikkert J.R."/>
            <person name="Li Y."/>
            <person name="Li H."/>
            <person name="Li K."/>
            <person name="Li Q."/>
            <person name="Liu X."/>
            <person name="Ma X."/>
            <person name="Naidoo K."/>
            <person name="Pethybridge S.J."/>
            <person name="Sun J."/>
            <person name="Steenkamp E.T."/>
            <person name="van der Nest M.A."/>
            <person name="van Wyk S."/>
            <person name="Wingfield M.J."/>
            <person name="Xiong C."/>
            <person name="Yue Q."/>
            <person name="Zhang X."/>
        </authorList>
    </citation>
    <scope>NUCLEOTIDE SEQUENCE [LARGE SCALE GENOMIC DNA]</scope>
    <source>
        <strain evidence="3 4">BP 5553</strain>
    </source>
</reference>
<dbReference type="Proteomes" id="UP000254866">
    <property type="component" value="Unassembled WGS sequence"/>
</dbReference>
<feature type="compositionally biased region" description="Polar residues" evidence="1">
    <location>
        <begin position="162"/>
        <end position="181"/>
    </location>
</feature>
<feature type="compositionally biased region" description="Low complexity" evidence="1">
    <location>
        <begin position="182"/>
        <end position="213"/>
    </location>
</feature>
<evidence type="ECO:0000256" key="2">
    <source>
        <dbReference type="SAM" id="SignalP"/>
    </source>
</evidence>
<keyword evidence="2" id="KW-0732">Signal</keyword>
<feature type="region of interest" description="Disordered" evidence="1">
    <location>
        <begin position="155"/>
        <end position="213"/>
    </location>
</feature>
<dbReference type="PANTHER" id="PTHR40640:SF1">
    <property type="entry name" value="ANCHORED GLYCOPROTEIN, PUTATIVE (AFU_ORTHOLOGUE AFUA_8G04860)-RELATED"/>
    <property type="match status" value="1"/>
</dbReference>
<comment type="caution">
    <text evidence="3">The sequence shown here is derived from an EMBL/GenBank/DDBJ whole genome shotgun (WGS) entry which is preliminary data.</text>
</comment>
<dbReference type="OrthoDB" id="4991875at2759"/>
<keyword evidence="4" id="KW-1185">Reference proteome</keyword>
<evidence type="ECO:0000313" key="4">
    <source>
        <dbReference type="Proteomes" id="UP000254866"/>
    </source>
</evidence>
<evidence type="ECO:0000256" key="1">
    <source>
        <dbReference type="SAM" id="MobiDB-lite"/>
    </source>
</evidence>
<feature type="chain" id="PRO_5016844728" description="GPI anchored protein" evidence="2">
    <location>
        <begin position="21"/>
        <end position="237"/>
    </location>
</feature>
<dbReference type="AlphaFoldDB" id="A0A370TFL6"/>
<name>A0A370TFL6_9HELO</name>
<dbReference type="EMBL" id="NPIC01000008">
    <property type="protein sequence ID" value="RDL33671.1"/>
    <property type="molecule type" value="Genomic_DNA"/>
</dbReference>
<organism evidence="3 4">
    <name type="scientific">Venustampulla echinocandica</name>
    <dbReference type="NCBI Taxonomy" id="2656787"/>
    <lineage>
        <taxon>Eukaryota</taxon>
        <taxon>Fungi</taxon>
        <taxon>Dikarya</taxon>
        <taxon>Ascomycota</taxon>
        <taxon>Pezizomycotina</taxon>
        <taxon>Leotiomycetes</taxon>
        <taxon>Helotiales</taxon>
        <taxon>Pleuroascaceae</taxon>
        <taxon>Venustampulla</taxon>
    </lineage>
</organism>
<proteinExistence type="predicted"/>
<dbReference type="RefSeq" id="XP_031866953.1">
    <property type="nucleotide sequence ID" value="XM_032016662.1"/>
</dbReference>
<dbReference type="STRING" id="2656787.A0A370TFL6"/>
<evidence type="ECO:0000313" key="3">
    <source>
        <dbReference type="EMBL" id="RDL33671.1"/>
    </source>
</evidence>